<dbReference type="AlphaFoldDB" id="A0A4Y6RA36"/>
<protein>
    <submittedName>
        <fullName evidence="2">Uncharacterized protein</fullName>
    </submittedName>
</protein>
<accession>A0A4Y6RA36</accession>
<keyword evidence="1" id="KW-0472">Membrane</keyword>
<dbReference type="EMBL" id="CP041185">
    <property type="protein sequence ID" value="QDG69802.1"/>
    <property type="molecule type" value="Genomic_DNA"/>
</dbReference>
<organism evidence="2 3">
    <name type="scientific">Janthinobacterium tructae</name>
    <dbReference type="NCBI Taxonomy" id="2590869"/>
    <lineage>
        <taxon>Bacteria</taxon>
        <taxon>Pseudomonadati</taxon>
        <taxon>Pseudomonadota</taxon>
        <taxon>Betaproteobacteria</taxon>
        <taxon>Burkholderiales</taxon>
        <taxon>Oxalobacteraceae</taxon>
        <taxon>Janthinobacterium</taxon>
    </lineage>
</organism>
<feature type="transmembrane region" description="Helical" evidence="1">
    <location>
        <begin position="20"/>
        <end position="42"/>
    </location>
</feature>
<evidence type="ECO:0000256" key="1">
    <source>
        <dbReference type="SAM" id="Phobius"/>
    </source>
</evidence>
<evidence type="ECO:0000313" key="3">
    <source>
        <dbReference type="Proteomes" id="UP000316665"/>
    </source>
</evidence>
<keyword evidence="3" id="KW-1185">Reference proteome</keyword>
<name>A0A4Y6RA36_9BURK</name>
<dbReference type="RefSeq" id="WP_141169266.1">
    <property type="nucleotide sequence ID" value="NZ_CP041185.1"/>
</dbReference>
<dbReference type="KEGG" id="jas:FJQ89_04765"/>
<keyword evidence="1" id="KW-1133">Transmembrane helix</keyword>
<gene>
    <name evidence="2" type="ORF">FJQ89_04765</name>
</gene>
<evidence type="ECO:0000313" key="2">
    <source>
        <dbReference type="EMBL" id="QDG69802.1"/>
    </source>
</evidence>
<reference evidence="2 3" key="1">
    <citation type="submission" date="2019-06" db="EMBL/GenBank/DDBJ databases">
        <title>Complete genome sequence of Janthinobacterium sp. SNU WT3 isolated from diseased rainbow trout.</title>
        <authorList>
            <person name="Oh W.T."/>
            <person name="Park S.C."/>
        </authorList>
    </citation>
    <scope>NUCLEOTIDE SEQUENCE [LARGE SCALE GENOMIC DNA]</scope>
    <source>
        <strain evidence="2 3">SNU WT3</strain>
    </source>
</reference>
<sequence>MPLLRHLPSVSMRVRIRDGLSLKGAAVALILAMHALGLYFLLLPARQLKQYTEVAFMTLLPPRPVPQTPPMALPLPMPIPLPRARASVVPATPSAILAPPAVAAETITVPAEELPAAPSTAPSTADLRTRARLAAGAADKALRGELKQDKPWLAAADLKSESSFQKLVASAWRGGPIIRVEEYLTADGRPATRVVSAVGATCYGLDANPGAGADPFKTGGKVKRVPCPG</sequence>
<dbReference type="Proteomes" id="UP000316665">
    <property type="component" value="Chromosome"/>
</dbReference>
<dbReference type="OrthoDB" id="8708585at2"/>
<keyword evidence="1" id="KW-0812">Transmembrane</keyword>
<proteinExistence type="predicted"/>